<organism evidence="7 8">
    <name type="scientific">Pseudomonas chlororaphis</name>
    <dbReference type="NCBI Taxonomy" id="587753"/>
    <lineage>
        <taxon>Bacteria</taxon>
        <taxon>Pseudomonadati</taxon>
        <taxon>Pseudomonadota</taxon>
        <taxon>Gammaproteobacteria</taxon>
        <taxon>Pseudomonadales</taxon>
        <taxon>Pseudomonadaceae</taxon>
        <taxon>Pseudomonas</taxon>
    </lineage>
</organism>
<keyword evidence="2" id="KW-0479">Metal-binding</keyword>
<evidence type="ECO:0000259" key="6">
    <source>
        <dbReference type="PROSITE" id="PS50249"/>
    </source>
</evidence>
<reference evidence="7 8" key="1">
    <citation type="submission" date="2018-03" db="EMBL/GenBank/DDBJ databases">
        <title>Diversity of phytobeneficial traits revealed by whole-genome analysis of worldwide-isolated phenazine-producing Pseudomonas spp.</title>
        <authorList>
            <person name="Biessy A."/>
            <person name="Novinscak A."/>
            <person name="Blom J."/>
            <person name="Leger G."/>
            <person name="Thomashow L.S."/>
            <person name="Cazorla F.M."/>
            <person name="Josic D."/>
            <person name="Filion M."/>
        </authorList>
    </citation>
    <scope>NUCLEOTIDE SEQUENCE [LARGE SCALE GENOMIC DNA]</scope>
    <source>
        <strain evidence="7 8">B25</strain>
    </source>
</reference>
<dbReference type="GO" id="GO:0006508">
    <property type="term" value="P:proteolysis"/>
    <property type="evidence" value="ECO:0007669"/>
    <property type="project" value="UniProtKB-KW"/>
</dbReference>
<dbReference type="GO" id="GO:0008270">
    <property type="term" value="F:zinc ion binding"/>
    <property type="evidence" value="ECO:0007669"/>
    <property type="project" value="TreeGrafter"/>
</dbReference>
<dbReference type="Proteomes" id="UP000268048">
    <property type="component" value="Chromosome"/>
</dbReference>
<keyword evidence="7" id="KW-0548">Nucleotidyltransferase</keyword>
<dbReference type="PROSITE" id="PS50249">
    <property type="entry name" value="MPN"/>
    <property type="match status" value="1"/>
</dbReference>
<keyword evidence="7" id="KW-0808">Transferase</keyword>
<dbReference type="GO" id="GO:0016779">
    <property type="term" value="F:nucleotidyltransferase activity"/>
    <property type="evidence" value="ECO:0007669"/>
    <property type="project" value="UniProtKB-KW"/>
</dbReference>
<gene>
    <name evidence="7" type="ORF">C4K04_3726</name>
</gene>
<sequence>MGILNAGNLKLIYQHANRAYPNECCGFVLADGAVHEGTSIQDELHASSPERYARRAANGYTFSVQDTVFLNASFRTDNPVVIIYHSHPDVGAYFSREDTDKALYLGEPIYPVAYLVVDVRKGVSQCSKLFEWNTDQFVCVCDMPG</sequence>
<evidence type="ECO:0000256" key="1">
    <source>
        <dbReference type="ARBA" id="ARBA00022670"/>
    </source>
</evidence>
<dbReference type="GO" id="GO:0008235">
    <property type="term" value="F:metalloexopeptidase activity"/>
    <property type="evidence" value="ECO:0007669"/>
    <property type="project" value="TreeGrafter"/>
</dbReference>
<evidence type="ECO:0000256" key="4">
    <source>
        <dbReference type="ARBA" id="ARBA00022833"/>
    </source>
</evidence>
<dbReference type="InterPro" id="IPR037518">
    <property type="entry name" value="MPN"/>
</dbReference>
<keyword evidence="5" id="KW-0482">Metalloprotease</keyword>
<keyword evidence="1" id="KW-0645">Protease</keyword>
<evidence type="ECO:0000313" key="8">
    <source>
        <dbReference type="Proteomes" id="UP000268048"/>
    </source>
</evidence>
<dbReference type="EMBL" id="CP027753">
    <property type="protein sequence ID" value="AZE49396.1"/>
    <property type="molecule type" value="Genomic_DNA"/>
</dbReference>
<protein>
    <submittedName>
        <fullName evidence="7">Sulfur carrier protein adenylyltransferase ThiF</fullName>
    </submittedName>
</protein>
<feature type="domain" description="MPN" evidence="6">
    <location>
        <begin position="2"/>
        <end position="136"/>
    </location>
</feature>
<evidence type="ECO:0000256" key="2">
    <source>
        <dbReference type="ARBA" id="ARBA00022723"/>
    </source>
</evidence>
<name>A0A3G7TSZ3_9PSED</name>
<dbReference type="PANTHER" id="PTHR34858:SF1">
    <property type="entry name" value="CYSO-CYSTEINE PEPTIDASE"/>
    <property type="match status" value="1"/>
</dbReference>
<accession>A0A3G7TSZ3</accession>
<dbReference type="InterPro" id="IPR028090">
    <property type="entry name" value="JAB_dom_prok"/>
</dbReference>
<dbReference type="Pfam" id="PF14464">
    <property type="entry name" value="Prok-JAB"/>
    <property type="match status" value="1"/>
</dbReference>
<dbReference type="InterPro" id="IPR051929">
    <property type="entry name" value="VirAsm_ModProt"/>
</dbReference>
<dbReference type="PANTHER" id="PTHR34858">
    <property type="entry name" value="CYSO-CYSTEINE PEPTIDASE"/>
    <property type="match status" value="1"/>
</dbReference>
<dbReference type="Gene3D" id="3.40.140.10">
    <property type="entry name" value="Cytidine Deaminase, domain 2"/>
    <property type="match status" value="1"/>
</dbReference>
<dbReference type="AlphaFoldDB" id="A0A3G7TSZ3"/>
<dbReference type="SUPFAM" id="SSF102712">
    <property type="entry name" value="JAB1/MPN domain"/>
    <property type="match status" value="1"/>
</dbReference>
<keyword evidence="4" id="KW-0862">Zinc</keyword>
<proteinExistence type="predicted"/>
<keyword evidence="3" id="KW-0378">Hydrolase</keyword>
<evidence type="ECO:0000256" key="3">
    <source>
        <dbReference type="ARBA" id="ARBA00022801"/>
    </source>
</evidence>
<evidence type="ECO:0000256" key="5">
    <source>
        <dbReference type="ARBA" id="ARBA00023049"/>
    </source>
</evidence>
<evidence type="ECO:0000313" key="7">
    <source>
        <dbReference type="EMBL" id="AZE49396.1"/>
    </source>
</evidence>